<dbReference type="GO" id="GO:0016791">
    <property type="term" value="F:phosphatase activity"/>
    <property type="evidence" value="ECO:0007669"/>
    <property type="project" value="TreeGrafter"/>
</dbReference>
<dbReference type="PANTHER" id="PTHR48100:SF33">
    <property type="entry name" value="PEPTIDASE S54 RHOMBOID DOMAIN-CONTAINING PROTEIN"/>
    <property type="match status" value="1"/>
</dbReference>
<gene>
    <name evidence="1" type="ORF">DD238_007850</name>
</gene>
<comment type="caution">
    <text evidence="1">The sequence shown here is derived from an EMBL/GenBank/DDBJ whole genome shotgun (WGS) entry which is preliminary data.</text>
</comment>
<protein>
    <submittedName>
        <fullName evidence="1">Uncharacterized protein</fullName>
    </submittedName>
</protein>
<sequence>MNRGVRHRLLSLGVWPSLLNAANHIKWKFYLFSIALLHFFFSSDKQWLQSSSSFSPVTVDTFPDATVLLISTGTDQQATVVIKRKRIIFVRHAESEWNFIFNRGLNLRAFMNLLRAVVCEWLVLLTGDSLFLDSPLSRRGRFQAKHLQNHVCEMSVEGRSDGDKAVAATLSPVEALYHSPLQMIEESSLLSYLCFSLPGSIVVTSNLRRTIDTARIASASRLEVPGEKIHVLSCLQEIGRNVDTLAISKPHAVQPHEVLVDPPRGEKCHDELFDVVESHGNKAVLGSGRDRLLTFAHWVFKQPKDVVIVYGHSLWLCAFFREFFPCNVFHEAKSTKIRNCGVVTFLLEEHSRGGGHTAQYNIPPESFQRLV</sequence>
<dbReference type="InterPro" id="IPR013078">
    <property type="entry name" value="His_Pase_superF_clade-1"/>
</dbReference>
<dbReference type="CDD" id="cd07067">
    <property type="entry name" value="HP_PGM_like"/>
    <property type="match status" value="1"/>
</dbReference>
<dbReference type="InterPro" id="IPR050275">
    <property type="entry name" value="PGM_Phosphatase"/>
</dbReference>
<dbReference type="Proteomes" id="UP000282087">
    <property type="component" value="Unassembled WGS sequence"/>
</dbReference>
<dbReference type="OrthoDB" id="496981at2759"/>
<dbReference type="VEuPathDB" id="FungiDB:DD237_008102"/>
<evidence type="ECO:0000313" key="1">
    <source>
        <dbReference type="EMBL" id="RMX62011.1"/>
    </source>
</evidence>
<dbReference type="Gene3D" id="3.40.50.1240">
    <property type="entry name" value="Phosphoglycerate mutase-like"/>
    <property type="match status" value="1"/>
</dbReference>
<dbReference type="PANTHER" id="PTHR48100">
    <property type="entry name" value="BROAD-SPECIFICITY PHOSPHATASE YOR283W-RELATED"/>
    <property type="match status" value="1"/>
</dbReference>
<accession>A0A3M6V7Z4</accession>
<keyword evidence="2" id="KW-1185">Reference proteome</keyword>
<dbReference type="EMBL" id="QLLG01000821">
    <property type="protein sequence ID" value="RMX62011.1"/>
    <property type="molecule type" value="Genomic_DNA"/>
</dbReference>
<dbReference type="SMART" id="SM00855">
    <property type="entry name" value="PGAM"/>
    <property type="match status" value="1"/>
</dbReference>
<dbReference type="STRING" id="542832.A0A3M6V7Z4"/>
<dbReference type="InterPro" id="IPR029033">
    <property type="entry name" value="His_PPase_superfam"/>
</dbReference>
<proteinExistence type="predicted"/>
<dbReference type="AlphaFoldDB" id="A0A3M6V7Z4"/>
<organism evidence="1 2">
    <name type="scientific">Peronospora effusa</name>
    <dbReference type="NCBI Taxonomy" id="542832"/>
    <lineage>
        <taxon>Eukaryota</taxon>
        <taxon>Sar</taxon>
        <taxon>Stramenopiles</taxon>
        <taxon>Oomycota</taxon>
        <taxon>Peronosporomycetes</taxon>
        <taxon>Peronosporales</taxon>
        <taxon>Peronosporaceae</taxon>
        <taxon>Peronospora</taxon>
    </lineage>
</organism>
<reference evidence="1 2" key="1">
    <citation type="submission" date="2018-06" db="EMBL/GenBank/DDBJ databases">
        <title>Comparative genomics of downy mildews reveals potential adaptations to biotrophy.</title>
        <authorList>
            <person name="Fletcher K."/>
            <person name="Klosterman S.J."/>
            <person name="Derevnina L."/>
            <person name="Martin F."/>
            <person name="Koike S."/>
            <person name="Reyes Chin-Wo S."/>
            <person name="Mou B."/>
            <person name="Michelmore R."/>
        </authorList>
    </citation>
    <scope>NUCLEOTIDE SEQUENCE [LARGE SCALE GENOMIC DNA]</scope>
    <source>
        <strain evidence="1 2">R14</strain>
    </source>
</reference>
<evidence type="ECO:0000313" key="2">
    <source>
        <dbReference type="Proteomes" id="UP000282087"/>
    </source>
</evidence>
<dbReference type="GO" id="GO:0005829">
    <property type="term" value="C:cytosol"/>
    <property type="evidence" value="ECO:0007669"/>
    <property type="project" value="TreeGrafter"/>
</dbReference>
<dbReference type="SUPFAM" id="SSF53254">
    <property type="entry name" value="Phosphoglycerate mutase-like"/>
    <property type="match status" value="1"/>
</dbReference>
<name>A0A3M6V7Z4_9STRA</name>